<gene>
    <name evidence="2" type="ORF">Zm00014a_010870</name>
</gene>
<dbReference type="Proteomes" id="UP000251960">
    <property type="component" value="Chromosome 2"/>
</dbReference>
<organism evidence="2 3">
    <name type="scientific">Zea mays</name>
    <name type="common">Maize</name>
    <dbReference type="NCBI Taxonomy" id="4577"/>
    <lineage>
        <taxon>Eukaryota</taxon>
        <taxon>Viridiplantae</taxon>
        <taxon>Streptophyta</taxon>
        <taxon>Embryophyta</taxon>
        <taxon>Tracheophyta</taxon>
        <taxon>Spermatophyta</taxon>
        <taxon>Magnoliopsida</taxon>
        <taxon>Liliopsida</taxon>
        <taxon>Poales</taxon>
        <taxon>Poaceae</taxon>
        <taxon>PACMAD clade</taxon>
        <taxon>Panicoideae</taxon>
        <taxon>Andropogonodae</taxon>
        <taxon>Andropogoneae</taxon>
        <taxon>Tripsacinae</taxon>
        <taxon>Zea</taxon>
    </lineage>
</organism>
<dbReference type="EMBL" id="NCVQ01000003">
    <property type="protein sequence ID" value="PWZ39113.1"/>
    <property type="molecule type" value="Genomic_DNA"/>
</dbReference>
<feature type="compositionally biased region" description="Acidic residues" evidence="1">
    <location>
        <begin position="34"/>
        <end position="44"/>
    </location>
</feature>
<name>A0A3L6FX84_MAIZE</name>
<feature type="compositionally biased region" description="Low complexity" evidence="1">
    <location>
        <begin position="1"/>
        <end position="16"/>
    </location>
</feature>
<evidence type="ECO:0000313" key="3">
    <source>
        <dbReference type="Proteomes" id="UP000251960"/>
    </source>
</evidence>
<dbReference type="AlphaFoldDB" id="A0A3L6FX84"/>
<protein>
    <submittedName>
        <fullName evidence="2">Uncharacterized protein</fullName>
    </submittedName>
</protein>
<accession>A0A3L6FX84</accession>
<comment type="caution">
    <text evidence="2">The sequence shown here is derived from an EMBL/GenBank/DDBJ whole genome shotgun (WGS) entry which is preliminary data.</text>
</comment>
<sequence length="126" mass="12033">MERAIARPPAGAASSPRPSPPRPLHGLLTGGGDDASDDAGDEGAEYMGTMAGITSASPSAAIGMGPKVPALLLLGTRGRGGSNASGAGISVEGGSGGRTGAAAVPGMAVGAANNYAVAEHGHFQLD</sequence>
<feature type="region of interest" description="Disordered" evidence="1">
    <location>
        <begin position="77"/>
        <end position="99"/>
    </location>
</feature>
<proteinExistence type="predicted"/>
<feature type="region of interest" description="Disordered" evidence="1">
    <location>
        <begin position="1"/>
        <end position="47"/>
    </location>
</feature>
<reference evidence="2 3" key="1">
    <citation type="journal article" date="2018" name="Nat. Genet.">
        <title>Extensive intraspecific gene order and gene structural variations between Mo17 and other maize genomes.</title>
        <authorList>
            <person name="Sun S."/>
            <person name="Zhou Y."/>
            <person name="Chen J."/>
            <person name="Shi J."/>
            <person name="Zhao H."/>
            <person name="Zhao H."/>
            <person name="Song W."/>
            <person name="Zhang M."/>
            <person name="Cui Y."/>
            <person name="Dong X."/>
            <person name="Liu H."/>
            <person name="Ma X."/>
            <person name="Jiao Y."/>
            <person name="Wang B."/>
            <person name="Wei X."/>
            <person name="Stein J.C."/>
            <person name="Glaubitz J.C."/>
            <person name="Lu F."/>
            <person name="Yu G."/>
            <person name="Liang C."/>
            <person name="Fengler K."/>
            <person name="Li B."/>
            <person name="Rafalski A."/>
            <person name="Schnable P.S."/>
            <person name="Ware D.H."/>
            <person name="Buckler E.S."/>
            <person name="Lai J."/>
        </authorList>
    </citation>
    <scope>NUCLEOTIDE SEQUENCE [LARGE SCALE GENOMIC DNA]</scope>
    <source>
        <strain evidence="3">cv. Missouri 17</strain>
        <tissue evidence="2">Seedling</tissue>
    </source>
</reference>
<evidence type="ECO:0000256" key="1">
    <source>
        <dbReference type="SAM" id="MobiDB-lite"/>
    </source>
</evidence>
<evidence type="ECO:0000313" key="2">
    <source>
        <dbReference type="EMBL" id="PWZ39113.1"/>
    </source>
</evidence>